<dbReference type="Proteomes" id="UP000830167">
    <property type="component" value="Chromosome"/>
</dbReference>
<feature type="domain" description="NADP-dependent oxidoreductase" evidence="2">
    <location>
        <begin position="15"/>
        <end position="317"/>
    </location>
</feature>
<evidence type="ECO:0000256" key="1">
    <source>
        <dbReference type="ARBA" id="ARBA00023002"/>
    </source>
</evidence>
<dbReference type="InterPro" id="IPR023210">
    <property type="entry name" value="NADP_OxRdtase_dom"/>
</dbReference>
<dbReference type="CDD" id="cd19081">
    <property type="entry name" value="AKR_AKR9C1"/>
    <property type="match status" value="1"/>
</dbReference>
<reference evidence="3" key="1">
    <citation type="submission" date="2021-12" db="EMBL/GenBank/DDBJ databases">
        <title>Alicyclobacillaceae gen. nov., sp. nov., isolated from chalcocite enrichment system.</title>
        <authorList>
            <person name="Jiang Z."/>
        </authorList>
    </citation>
    <scope>NUCLEOTIDE SEQUENCE</scope>
    <source>
        <strain evidence="3">MYW30-H2</strain>
    </source>
</reference>
<protein>
    <submittedName>
        <fullName evidence="3">Aldo/keto reductase</fullName>
    </submittedName>
</protein>
<dbReference type="Gene3D" id="3.20.20.100">
    <property type="entry name" value="NADP-dependent oxidoreductase domain"/>
    <property type="match status" value="1"/>
</dbReference>
<name>A0ABY4CFK6_9BACL</name>
<keyword evidence="4" id="KW-1185">Reference proteome</keyword>
<evidence type="ECO:0000259" key="2">
    <source>
        <dbReference type="Pfam" id="PF00248"/>
    </source>
</evidence>
<organism evidence="3 4">
    <name type="scientific">Fodinisporobacter ferrooxydans</name>
    <dbReference type="NCBI Taxonomy" id="2901836"/>
    <lineage>
        <taxon>Bacteria</taxon>
        <taxon>Bacillati</taxon>
        <taxon>Bacillota</taxon>
        <taxon>Bacilli</taxon>
        <taxon>Bacillales</taxon>
        <taxon>Alicyclobacillaceae</taxon>
        <taxon>Fodinisporobacter</taxon>
    </lineage>
</organism>
<dbReference type="PANTHER" id="PTHR43364:SF4">
    <property type="entry name" value="NAD(P)-LINKED OXIDOREDUCTASE SUPERFAMILY PROTEIN"/>
    <property type="match status" value="1"/>
</dbReference>
<dbReference type="SUPFAM" id="SSF51430">
    <property type="entry name" value="NAD(P)-linked oxidoreductase"/>
    <property type="match status" value="1"/>
</dbReference>
<accession>A0ABY4CFK6</accession>
<dbReference type="PANTHER" id="PTHR43364">
    <property type="entry name" value="NADH-SPECIFIC METHYLGLYOXAL REDUCTASE-RELATED"/>
    <property type="match status" value="1"/>
</dbReference>
<keyword evidence="1" id="KW-0560">Oxidoreductase</keyword>
<sequence length="340" mass="38199">MHNRYLGKTGVKVSELCLGAMTFGRETSEADSFAILDRFVEAGGNFIDTADVYTQGASEEIVGKWLQTKNRDDFVIATKVRFPMGEGPNDLGLSRKHILAGVEASLKRLGTDYIDLYQVHAWDPATPLEETLSTLNDLVRRGLVRYIGASNFKGWQLQKAIDLSKKMGWEAFTCLQPQYNLLCRATEYELISVCLNEGLGVIPWSPLRGGWLSGKFHRNMTEPPQVSRVREAEEKGWSESWSNYNNEYTWTVLDALHDVAQQAEKTPAQVAINWLLQRPGVTAPIIGARTLEQLNINLGSAGWSLTPEQMERLNRASELPVSYPYDLSSQKQQRTGREDV</sequence>
<dbReference type="RefSeq" id="WP_347435752.1">
    <property type="nucleotide sequence ID" value="NZ_CP089291.1"/>
</dbReference>
<dbReference type="EMBL" id="CP089291">
    <property type="protein sequence ID" value="UOF89069.1"/>
    <property type="molecule type" value="Genomic_DNA"/>
</dbReference>
<dbReference type="InterPro" id="IPR020471">
    <property type="entry name" value="AKR"/>
</dbReference>
<dbReference type="InterPro" id="IPR050523">
    <property type="entry name" value="AKR_Detox_Biosynth"/>
</dbReference>
<dbReference type="PRINTS" id="PR00069">
    <property type="entry name" value="ALDKETRDTASE"/>
</dbReference>
<dbReference type="InterPro" id="IPR036812">
    <property type="entry name" value="NAD(P)_OxRdtase_dom_sf"/>
</dbReference>
<dbReference type="Pfam" id="PF00248">
    <property type="entry name" value="Aldo_ket_red"/>
    <property type="match status" value="1"/>
</dbReference>
<evidence type="ECO:0000313" key="3">
    <source>
        <dbReference type="EMBL" id="UOF89069.1"/>
    </source>
</evidence>
<proteinExistence type="predicted"/>
<gene>
    <name evidence="3" type="ORF">LSG31_14170</name>
</gene>
<evidence type="ECO:0000313" key="4">
    <source>
        <dbReference type="Proteomes" id="UP000830167"/>
    </source>
</evidence>